<dbReference type="Proteomes" id="UP000001107">
    <property type="component" value="Chromosome"/>
</dbReference>
<dbReference type="InterPro" id="IPR038148">
    <property type="entry name" value="Tn1545/Tn916_Xis"/>
</dbReference>
<dbReference type="HAMAP" id="MF_00585">
    <property type="entry name" value="UPF0216"/>
    <property type="match status" value="1"/>
</dbReference>
<dbReference type="NCBIfam" id="NF003153">
    <property type="entry name" value="PRK04115.1"/>
    <property type="match status" value="1"/>
</dbReference>
<dbReference type="RefSeq" id="WP_011972183.1">
    <property type="nucleotide sequence ID" value="NC_009634.1"/>
</dbReference>
<dbReference type="eggNOG" id="arCOG01921">
    <property type="taxonomic scope" value="Archaea"/>
</dbReference>
<dbReference type="Gene3D" id="3.90.105.50">
    <property type="match status" value="1"/>
</dbReference>
<evidence type="ECO:0000313" key="2">
    <source>
        <dbReference type="EMBL" id="ABR54280.1"/>
    </source>
</evidence>
<gene>
    <name evidence="2" type="ordered locus">Mevan_0371</name>
</gene>
<name>A6UP58_METVS</name>
<protein>
    <recommendedName>
        <fullName evidence="1">UPF0216 protein Mevan_0371</fullName>
    </recommendedName>
</protein>
<dbReference type="KEGG" id="mvn:Mevan_0371"/>
<accession>A6UP58</accession>
<dbReference type="STRING" id="406327.Mevan_0371"/>
<dbReference type="AlphaFoldDB" id="A6UP58"/>
<dbReference type="HOGENOM" id="CLU_146474_1_0_2"/>
<proteinExistence type="inferred from homology"/>
<comment type="similarity">
    <text evidence="1">Belongs to the UPF0216 family.</text>
</comment>
<dbReference type="GeneID" id="5325759"/>
<dbReference type="OrthoDB" id="18795at2157"/>
<evidence type="ECO:0000313" key="3">
    <source>
        <dbReference type="Proteomes" id="UP000001107"/>
    </source>
</evidence>
<evidence type="ECO:0000256" key="1">
    <source>
        <dbReference type="HAMAP-Rule" id="MF_00585"/>
    </source>
</evidence>
<dbReference type="EMBL" id="CP000742">
    <property type="protein sequence ID" value="ABR54280.1"/>
    <property type="molecule type" value="Genomic_DNA"/>
</dbReference>
<organism evidence="2 3">
    <name type="scientific">Methanococcus vannielii (strain ATCC 35089 / DSM 1224 / JCM 13029 / OCM 148 / SB)</name>
    <dbReference type="NCBI Taxonomy" id="406327"/>
    <lineage>
        <taxon>Archaea</taxon>
        <taxon>Methanobacteriati</taxon>
        <taxon>Methanobacteriota</taxon>
        <taxon>Methanomada group</taxon>
        <taxon>Methanococci</taxon>
        <taxon>Methanococcales</taxon>
        <taxon>Methanococcaceae</taxon>
        <taxon>Methanococcus</taxon>
    </lineage>
</organism>
<keyword evidence="3" id="KW-1185">Reference proteome</keyword>
<reference evidence="2" key="1">
    <citation type="submission" date="2007-06" db="EMBL/GenBank/DDBJ databases">
        <title>Complete sequence of Methanococcus vannielii SB.</title>
        <authorList>
            <consortium name="US DOE Joint Genome Institute"/>
            <person name="Copeland A."/>
            <person name="Lucas S."/>
            <person name="Lapidus A."/>
            <person name="Barry K."/>
            <person name="Glavina del Rio T."/>
            <person name="Dalin E."/>
            <person name="Tice H."/>
            <person name="Pitluck S."/>
            <person name="Chain P."/>
            <person name="Malfatti S."/>
            <person name="Shin M."/>
            <person name="Vergez L."/>
            <person name="Schmutz J."/>
            <person name="Larimer F."/>
            <person name="Land M."/>
            <person name="Hauser L."/>
            <person name="Kyrpides N."/>
            <person name="Anderson I."/>
            <person name="Sieprawska-Lupa M."/>
            <person name="Whitman W.B."/>
            <person name="Richardson P."/>
        </authorList>
    </citation>
    <scope>NUCLEOTIDE SEQUENCE [LARGE SCALE GENOMIC DNA]</scope>
    <source>
        <strain evidence="2">SB</strain>
    </source>
</reference>
<sequence length="145" mass="17020">MAKENLQANLGNPKIQSVDTIYPFLNNLKSNITRKTLYELLKEDKPFLIINGQRYRVKRKELEFINENVSKDIRIPIILEFDSNYEAGTVKIEGIEEIKVISKILNKELNPFSKDNILYMYKPELREVRRVLPTATQYLFKIGID</sequence>
<dbReference type="Pfam" id="PF01886">
    <property type="entry name" value="DUF61"/>
    <property type="match status" value="1"/>
</dbReference>
<dbReference type="InterPro" id="IPR002746">
    <property type="entry name" value="UPF0216"/>
</dbReference>